<sequence length="298" mass="31830">MLLSGFVVMALLAKWAVYIGFAAVVGGLFMLNLVRQQPKEAAVLRHYIASGAALGLVAVAVNYLAQVGSFAGDGVAGMFDGFMHELLWFSPIGESVLWRVAGFGLVLLGSRLILSTTLKIRQLAWAIVLSGTVLLATAFSTLGHSTELNFFSQSMVFLHVVIIGSWVGAFYPLWRLCSVANVKELQLIMDKFGQLGIGIVALVVVSGGSLLWQLFDKPSEFITSGYGQAMLLKLSLVCVILLIAARHKFILVPSLTNQNDPIAARKLQKSIALEVVVGVLILATTAVLSSVLGPVSLS</sequence>
<feature type="domain" description="Copper resistance protein D" evidence="7">
    <location>
        <begin position="188"/>
        <end position="288"/>
    </location>
</feature>
<dbReference type="InterPro" id="IPR032694">
    <property type="entry name" value="CopC/D"/>
</dbReference>
<evidence type="ECO:0000256" key="6">
    <source>
        <dbReference type="RuleBase" id="RU369037"/>
    </source>
</evidence>
<comment type="function">
    <text evidence="6">Involved in copper resistance.</text>
</comment>
<comment type="subcellular location">
    <subcellularLocation>
        <location evidence="6">Cell inner membrane</location>
        <topology evidence="6">Multi-pass membrane protein</topology>
    </subcellularLocation>
    <subcellularLocation>
        <location evidence="1">Cell membrane</location>
        <topology evidence="1">Multi-pass membrane protein</topology>
    </subcellularLocation>
</comment>
<keyword evidence="6" id="KW-0186">Copper</keyword>
<evidence type="ECO:0000256" key="5">
    <source>
        <dbReference type="ARBA" id="ARBA00023136"/>
    </source>
</evidence>
<reference evidence="9" key="1">
    <citation type="journal article" date="2018" name="Front. Microbiol.">
        <title>Genome-Based Analysis Reveals the Taxonomy and Diversity of the Family Idiomarinaceae.</title>
        <authorList>
            <person name="Liu Y."/>
            <person name="Lai Q."/>
            <person name="Shao Z."/>
        </authorList>
    </citation>
    <scope>NUCLEOTIDE SEQUENCE [LARGE SCALE GENOMIC DNA]</scope>
    <source>
        <strain evidence="9">AIS</strain>
    </source>
</reference>
<keyword evidence="9" id="KW-1185">Reference proteome</keyword>
<gene>
    <name evidence="8" type="ORF">CWE13_10250</name>
</gene>
<proteinExistence type="inferred from homology"/>
<dbReference type="OrthoDB" id="5780104at2"/>
<dbReference type="RefSeq" id="WP_126808335.1">
    <property type="nucleotide sequence ID" value="NZ_PIPP01000005.1"/>
</dbReference>
<feature type="transmembrane region" description="Helical" evidence="6">
    <location>
        <begin position="226"/>
        <end position="245"/>
    </location>
</feature>
<evidence type="ECO:0000256" key="1">
    <source>
        <dbReference type="ARBA" id="ARBA00004651"/>
    </source>
</evidence>
<name>A0A432WQ59_9GAMM</name>
<keyword evidence="2 6" id="KW-1003">Cell membrane</keyword>
<evidence type="ECO:0000313" key="8">
    <source>
        <dbReference type="EMBL" id="RUO35923.1"/>
    </source>
</evidence>
<protein>
    <recommendedName>
        <fullName evidence="6">Copper resistance protein D</fullName>
    </recommendedName>
</protein>
<feature type="transmembrane region" description="Helical" evidence="6">
    <location>
        <begin position="195"/>
        <end position="214"/>
    </location>
</feature>
<evidence type="ECO:0000256" key="2">
    <source>
        <dbReference type="ARBA" id="ARBA00022475"/>
    </source>
</evidence>
<evidence type="ECO:0000313" key="9">
    <source>
        <dbReference type="Proteomes" id="UP000286934"/>
    </source>
</evidence>
<dbReference type="GO" id="GO:0006825">
    <property type="term" value="P:copper ion transport"/>
    <property type="evidence" value="ECO:0007669"/>
    <property type="project" value="InterPro"/>
</dbReference>
<keyword evidence="4 6" id="KW-1133">Transmembrane helix</keyword>
<accession>A0A432WQ59</accession>
<feature type="transmembrane region" description="Helical" evidence="6">
    <location>
        <begin position="96"/>
        <end position="114"/>
    </location>
</feature>
<evidence type="ECO:0000256" key="4">
    <source>
        <dbReference type="ARBA" id="ARBA00022989"/>
    </source>
</evidence>
<keyword evidence="5 6" id="KW-0472">Membrane</keyword>
<feature type="transmembrane region" description="Helical" evidence="6">
    <location>
        <begin position="46"/>
        <end position="65"/>
    </location>
</feature>
<feature type="transmembrane region" description="Helical" evidence="6">
    <location>
        <begin position="15"/>
        <end position="34"/>
    </location>
</feature>
<dbReference type="InterPro" id="IPR008457">
    <property type="entry name" value="Cu-R_CopD_dom"/>
</dbReference>
<feature type="transmembrane region" description="Helical" evidence="6">
    <location>
        <begin position="271"/>
        <end position="292"/>
    </location>
</feature>
<dbReference type="PANTHER" id="PTHR34820">
    <property type="entry name" value="INNER MEMBRANE PROTEIN YEBZ"/>
    <property type="match status" value="1"/>
</dbReference>
<feature type="transmembrane region" description="Helical" evidence="6">
    <location>
        <begin position="123"/>
        <end position="143"/>
    </location>
</feature>
<dbReference type="GO" id="GO:0046688">
    <property type="term" value="P:response to copper ion"/>
    <property type="evidence" value="ECO:0007669"/>
    <property type="project" value="UniProtKB-UniRule"/>
</dbReference>
<dbReference type="AlphaFoldDB" id="A0A432WQ59"/>
<dbReference type="Pfam" id="PF05425">
    <property type="entry name" value="CopD"/>
    <property type="match status" value="1"/>
</dbReference>
<keyword evidence="3 6" id="KW-0812">Transmembrane</keyword>
<feature type="transmembrane region" description="Helical" evidence="6">
    <location>
        <begin position="155"/>
        <end position="174"/>
    </location>
</feature>
<dbReference type="PANTHER" id="PTHR34820:SF4">
    <property type="entry name" value="INNER MEMBRANE PROTEIN YEBZ"/>
    <property type="match status" value="1"/>
</dbReference>
<dbReference type="GO" id="GO:0005886">
    <property type="term" value="C:plasma membrane"/>
    <property type="evidence" value="ECO:0007669"/>
    <property type="project" value="UniProtKB-SubCell"/>
</dbReference>
<organism evidence="8 9">
    <name type="scientific">Aliidiomarina shirensis</name>
    <dbReference type="NCBI Taxonomy" id="1048642"/>
    <lineage>
        <taxon>Bacteria</taxon>
        <taxon>Pseudomonadati</taxon>
        <taxon>Pseudomonadota</taxon>
        <taxon>Gammaproteobacteria</taxon>
        <taxon>Alteromonadales</taxon>
        <taxon>Idiomarinaceae</taxon>
        <taxon>Aliidiomarina</taxon>
    </lineage>
</organism>
<dbReference type="EMBL" id="PIPP01000005">
    <property type="protein sequence ID" value="RUO35923.1"/>
    <property type="molecule type" value="Genomic_DNA"/>
</dbReference>
<evidence type="ECO:0000259" key="7">
    <source>
        <dbReference type="Pfam" id="PF05425"/>
    </source>
</evidence>
<evidence type="ECO:0000256" key="3">
    <source>
        <dbReference type="ARBA" id="ARBA00022692"/>
    </source>
</evidence>
<comment type="similarity">
    <text evidence="6">Belongs to the CopD family.</text>
</comment>
<dbReference type="Proteomes" id="UP000286934">
    <property type="component" value="Unassembled WGS sequence"/>
</dbReference>
<keyword evidence="6" id="KW-0997">Cell inner membrane</keyword>
<comment type="caution">
    <text evidence="8">The sequence shown here is derived from an EMBL/GenBank/DDBJ whole genome shotgun (WGS) entry which is preliminary data.</text>
</comment>